<dbReference type="OrthoDB" id="659392at2"/>
<dbReference type="KEGG" id="aev:EI546_13710"/>
<proteinExistence type="predicted"/>
<accession>A0A410G641</accession>
<protein>
    <recommendedName>
        <fullName evidence="4">DUF3278 domain-containing protein</fullName>
    </recommendedName>
</protein>
<evidence type="ECO:0008006" key="4">
    <source>
        <dbReference type="Google" id="ProtNLM"/>
    </source>
</evidence>
<dbReference type="Proteomes" id="UP000285517">
    <property type="component" value="Chromosome"/>
</dbReference>
<reference evidence="2 3" key="1">
    <citation type="submission" date="2019-01" db="EMBL/GenBank/DDBJ databases">
        <title>Complete genome sequencing of Aequorivita sp. H23M31.</title>
        <authorList>
            <person name="Bae J.-W."/>
        </authorList>
    </citation>
    <scope>NUCLEOTIDE SEQUENCE [LARGE SCALE GENOMIC DNA]</scope>
    <source>
        <strain evidence="2 3">H23M31</strain>
    </source>
</reference>
<name>A0A410G641_9FLAO</name>
<sequence>MSNFDIIKQEWATRKTPATSEKEWKDILDKSKNIHKKQQIGQVVLGITALVLILFFIYVSAYKFATVFLGLGIMIGSLLLRIGIEFFAMVKKSYLPVDEDMKMYNGKLIKYYRQRKVTHFIVTPILFGSYIVGFILLLPSFKESLSSGFYTYILISSCFIFMALALLIGTQIKKELSLLRELKRGSLEQNSENQ</sequence>
<dbReference type="EMBL" id="CP034951">
    <property type="protein sequence ID" value="QAA82710.1"/>
    <property type="molecule type" value="Genomic_DNA"/>
</dbReference>
<feature type="transmembrane region" description="Helical" evidence="1">
    <location>
        <begin position="40"/>
        <end position="58"/>
    </location>
</feature>
<feature type="transmembrane region" description="Helical" evidence="1">
    <location>
        <begin position="117"/>
        <end position="137"/>
    </location>
</feature>
<gene>
    <name evidence="2" type="ORF">EI546_13710</name>
</gene>
<keyword evidence="1" id="KW-1133">Transmembrane helix</keyword>
<feature type="transmembrane region" description="Helical" evidence="1">
    <location>
        <begin position="64"/>
        <end position="84"/>
    </location>
</feature>
<evidence type="ECO:0000313" key="3">
    <source>
        <dbReference type="Proteomes" id="UP000285517"/>
    </source>
</evidence>
<feature type="transmembrane region" description="Helical" evidence="1">
    <location>
        <begin position="149"/>
        <end position="170"/>
    </location>
</feature>
<keyword evidence="1" id="KW-0812">Transmembrane</keyword>
<dbReference type="AlphaFoldDB" id="A0A410G641"/>
<organism evidence="2 3">
    <name type="scientific">Aequorivita ciconiae</name>
    <dbReference type="NCBI Taxonomy" id="2494375"/>
    <lineage>
        <taxon>Bacteria</taxon>
        <taxon>Pseudomonadati</taxon>
        <taxon>Bacteroidota</taxon>
        <taxon>Flavobacteriia</taxon>
        <taxon>Flavobacteriales</taxon>
        <taxon>Flavobacteriaceae</taxon>
        <taxon>Aequorivita</taxon>
    </lineage>
</organism>
<keyword evidence="3" id="KW-1185">Reference proteome</keyword>
<evidence type="ECO:0000313" key="2">
    <source>
        <dbReference type="EMBL" id="QAA82710.1"/>
    </source>
</evidence>
<keyword evidence="1" id="KW-0472">Membrane</keyword>
<dbReference type="RefSeq" id="WP_128251075.1">
    <property type="nucleotide sequence ID" value="NZ_CP034951.1"/>
</dbReference>
<evidence type="ECO:0000256" key="1">
    <source>
        <dbReference type="SAM" id="Phobius"/>
    </source>
</evidence>